<evidence type="ECO:0000313" key="3">
    <source>
        <dbReference type="EMBL" id="MBW4465876.1"/>
    </source>
</evidence>
<dbReference type="InterPro" id="IPR000667">
    <property type="entry name" value="Peptidase_S13"/>
</dbReference>
<keyword evidence="3" id="KW-0645">Protease</keyword>
<dbReference type="GO" id="GO:0006508">
    <property type="term" value="P:proteolysis"/>
    <property type="evidence" value="ECO:0007669"/>
    <property type="project" value="InterPro"/>
</dbReference>
<dbReference type="EC" id="3.4.16.4" evidence="3"/>
<comment type="similarity">
    <text evidence="1">Belongs to the peptidase S13 family.</text>
</comment>
<organism evidence="3 4">
    <name type="scientific">Pegethrix bostrychoides GSE-TBD4-15B</name>
    <dbReference type="NCBI Taxonomy" id="2839662"/>
    <lineage>
        <taxon>Bacteria</taxon>
        <taxon>Bacillati</taxon>
        <taxon>Cyanobacteriota</taxon>
        <taxon>Cyanophyceae</taxon>
        <taxon>Oculatellales</taxon>
        <taxon>Oculatellaceae</taxon>
        <taxon>Pegethrix</taxon>
    </lineage>
</organism>
<dbReference type="SUPFAM" id="SSF56601">
    <property type="entry name" value="beta-lactamase/transpeptidase-like"/>
    <property type="match status" value="1"/>
</dbReference>
<dbReference type="Pfam" id="PF02113">
    <property type="entry name" value="Peptidase_S13"/>
    <property type="match status" value="1"/>
</dbReference>
<sequence>MKLPVSLALQSTALLMGWLTLGAALGTAGLGAMRLSAAVPESTCRAELGRQIQAITSAPTERWGISAQNLERSLGEMGSSRPLYAQNADQLLIPASNVKLLTTAAALTRLGAEFRIRTSVYQTTAADGAISLRLVGRGDPSLTDLQLQQLAQQISRLGIRQVDRLIADDQYFRGVFFNPTWEQEDLESGYGAPFNSLILNQNAIGLTLMPQAVGQPLGIRWDDPTEANGWQIVNRSITVAPDGSEFLTVGRDLSQPVLRLQGQLRAGSAPEPVAVSIPDPASYFLTRFQQALEAEQIQIQQSEIAGQASEIAGQASEIAAVESAPLSDLLIETNQQSNNLYAEALLRQIGSQQTIRSTSQSALDAGIQQLQASLSQLGVSAEYRLADGSGLSRQNQVSPQVLVETLQAMYRSRYASFYRASLAKAGVNGTLTARFKNTPVQGQFLGKTGSLRGVAALSGYLQPEDVQPEHLEQPGLAVSILVNATVAENLQPKVDAVLQALKRLGSC</sequence>
<dbReference type="Gene3D" id="3.50.80.20">
    <property type="entry name" value="D-Ala-D-Ala carboxypeptidase C, peptidase S13"/>
    <property type="match status" value="1"/>
</dbReference>
<dbReference type="PRINTS" id="PR00922">
    <property type="entry name" value="DADACBPTASE3"/>
</dbReference>
<reference evidence="3" key="2">
    <citation type="journal article" date="2022" name="Microbiol. Resour. Announc.">
        <title>Metagenome Sequencing to Explore Phylogenomics of Terrestrial Cyanobacteria.</title>
        <authorList>
            <person name="Ward R.D."/>
            <person name="Stajich J.E."/>
            <person name="Johansen J.R."/>
            <person name="Huntemann M."/>
            <person name="Clum A."/>
            <person name="Foster B."/>
            <person name="Foster B."/>
            <person name="Roux S."/>
            <person name="Palaniappan K."/>
            <person name="Varghese N."/>
            <person name="Mukherjee S."/>
            <person name="Reddy T.B.K."/>
            <person name="Daum C."/>
            <person name="Copeland A."/>
            <person name="Chen I.A."/>
            <person name="Ivanova N.N."/>
            <person name="Kyrpides N.C."/>
            <person name="Shapiro N."/>
            <person name="Eloe-Fadrosh E.A."/>
            <person name="Pietrasiak N."/>
        </authorList>
    </citation>
    <scope>NUCLEOTIDE SEQUENCE</scope>
    <source>
        <strain evidence="3">GSE-TBD4-15B</strain>
    </source>
</reference>
<name>A0A951PA87_9CYAN</name>
<evidence type="ECO:0000313" key="4">
    <source>
        <dbReference type="Proteomes" id="UP000707356"/>
    </source>
</evidence>
<protein>
    <submittedName>
        <fullName evidence="3">D-alanyl-D-alanine carboxypeptidase/D-alanyl-D-alanine-endopeptidase</fullName>
        <ecNumber evidence="3">3.4.16.4</ecNumber>
    </submittedName>
</protein>
<comment type="caution">
    <text evidence="3">The sequence shown here is derived from an EMBL/GenBank/DDBJ whole genome shotgun (WGS) entry which is preliminary data.</text>
</comment>
<dbReference type="AlphaFoldDB" id="A0A951PA87"/>
<evidence type="ECO:0000256" key="1">
    <source>
        <dbReference type="ARBA" id="ARBA00006096"/>
    </source>
</evidence>
<reference evidence="3" key="1">
    <citation type="submission" date="2021-05" db="EMBL/GenBank/DDBJ databases">
        <authorList>
            <person name="Pietrasiak N."/>
            <person name="Ward R."/>
            <person name="Stajich J.E."/>
            <person name="Kurbessoian T."/>
        </authorList>
    </citation>
    <scope>NUCLEOTIDE SEQUENCE</scope>
    <source>
        <strain evidence="3">GSE-TBD4-15B</strain>
    </source>
</reference>
<dbReference type="GO" id="GO:0000270">
    <property type="term" value="P:peptidoglycan metabolic process"/>
    <property type="evidence" value="ECO:0007669"/>
    <property type="project" value="TreeGrafter"/>
</dbReference>
<dbReference type="PANTHER" id="PTHR30023:SF0">
    <property type="entry name" value="PENICILLIN-SENSITIVE CARBOXYPEPTIDASE A"/>
    <property type="match status" value="1"/>
</dbReference>
<dbReference type="NCBIfam" id="TIGR00666">
    <property type="entry name" value="PBP4"/>
    <property type="match status" value="1"/>
</dbReference>
<dbReference type="PANTHER" id="PTHR30023">
    <property type="entry name" value="D-ALANYL-D-ALANINE CARBOXYPEPTIDASE"/>
    <property type="match status" value="1"/>
</dbReference>
<proteinExistence type="inferred from homology"/>
<dbReference type="InterPro" id="IPR012338">
    <property type="entry name" value="Beta-lactam/transpept-like"/>
</dbReference>
<keyword evidence="2 3" id="KW-0378">Hydrolase</keyword>
<evidence type="ECO:0000256" key="2">
    <source>
        <dbReference type="ARBA" id="ARBA00022801"/>
    </source>
</evidence>
<dbReference type="GO" id="GO:0009002">
    <property type="term" value="F:serine-type D-Ala-D-Ala carboxypeptidase activity"/>
    <property type="evidence" value="ECO:0007669"/>
    <property type="project" value="UniProtKB-EC"/>
</dbReference>
<dbReference type="EMBL" id="JAHHHV010000064">
    <property type="protein sequence ID" value="MBW4465876.1"/>
    <property type="molecule type" value="Genomic_DNA"/>
</dbReference>
<dbReference type="Proteomes" id="UP000707356">
    <property type="component" value="Unassembled WGS sequence"/>
</dbReference>
<gene>
    <name evidence="3" type="primary">dacB</name>
    <name evidence="3" type="ORF">KME07_10625</name>
</gene>
<dbReference type="Gene3D" id="3.40.710.10">
    <property type="entry name" value="DD-peptidase/beta-lactamase superfamily"/>
    <property type="match status" value="2"/>
</dbReference>
<keyword evidence="3" id="KW-0121">Carboxypeptidase</keyword>
<accession>A0A951PA87</accession>